<accession>A0A0G3H1H8</accession>
<dbReference type="RefSeq" id="WP_047261827.1">
    <property type="nucleotide sequence ID" value="NZ_CP011542.1"/>
</dbReference>
<keyword evidence="3" id="KW-1185">Reference proteome</keyword>
<name>A0A0G3H1H8_9CORY</name>
<reference evidence="3" key="2">
    <citation type="submission" date="2015-05" db="EMBL/GenBank/DDBJ databases">
        <title>Complete genome sequence of Corynebacterium mustelae DSM 45274, isolated from various tissues of a male ferret with lethal sepsis.</title>
        <authorList>
            <person name="Ruckert C."/>
            <person name="Albersmeier A."/>
            <person name="Winkler A."/>
            <person name="Tauch A."/>
        </authorList>
    </citation>
    <scope>NUCLEOTIDE SEQUENCE [LARGE SCALE GENOMIC DNA]</scope>
    <source>
        <strain evidence="3">DSM 45274</strain>
    </source>
</reference>
<organism evidence="2 3">
    <name type="scientific">Corynebacterium mustelae</name>
    <dbReference type="NCBI Taxonomy" id="571915"/>
    <lineage>
        <taxon>Bacteria</taxon>
        <taxon>Bacillati</taxon>
        <taxon>Actinomycetota</taxon>
        <taxon>Actinomycetes</taxon>
        <taxon>Mycobacteriales</taxon>
        <taxon>Corynebacteriaceae</taxon>
        <taxon>Corynebacterium</taxon>
    </lineage>
</organism>
<keyword evidence="1" id="KW-1133">Transmembrane helix</keyword>
<gene>
    <name evidence="2" type="ORF">CMUST_06590</name>
</gene>
<keyword evidence="1" id="KW-0812">Transmembrane</keyword>
<evidence type="ECO:0000313" key="3">
    <source>
        <dbReference type="Proteomes" id="UP000035199"/>
    </source>
</evidence>
<proteinExistence type="predicted"/>
<evidence type="ECO:0000256" key="1">
    <source>
        <dbReference type="SAM" id="Phobius"/>
    </source>
</evidence>
<keyword evidence="1" id="KW-0472">Membrane</keyword>
<dbReference type="Proteomes" id="UP000035199">
    <property type="component" value="Chromosome"/>
</dbReference>
<feature type="transmembrane region" description="Helical" evidence="1">
    <location>
        <begin position="6"/>
        <end position="24"/>
    </location>
</feature>
<dbReference type="EMBL" id="CP011542">
    <property type="protein sequence ID" value="AKK05653.1"/>
    <property type="molecule type" value="Genomic_DNA"/>
</dbReference>
<dbReference type="AlphaFoldDB" id="A0A0G3H1H8"/>
<protein>
    <submittedName>
        <fullName evidence="2">Uncharacterized protein</fullName>
    </submittedName>
</protein>
<feature type="transmembrane region" description="Helical" evidence="1">
    <location>
        <begin position="137"/>
        <end position="160"/>
    </location>
</feature>
<reference evidence="2 3" key="1">
    <citation type="journal article" date="2015" name="Genome Announc.">
        <title>Complete Genome Sequence of the Type Strain Corynebacterium mustelae DSM 45274, Isolated from Various Tissues of a Male Ferret with Lethal Sepsis.</title>
        <authorList>
            <person name="Ruckert C."/>
            <person name="Eimer J."/>
            <person name="Winkler A."/>
            <person name="Tauch A."/>
        </authorList>
    </citation>
    <scope>NUCLEOTIDE SEQUENCE [LARGE SCALE GENOMIC DNA]</scope>
    <source>
        <strain evidence="2 3">DSM 45274</strain>
    </source>
</reference>
<dbReference type="KEGG" id="cmv:CMUST_06590"/>
<dbReference type="PATRIC" id="fig|571915.4.peg.1400"/>
<feature type="transmembrane region" description="Helical" evidence="1">
    <location>
        <begin position="36"/>
        <end position="64"/>
    </location>
</feature>
<feature type="transmembrane region" description="Helical" evidence="1">
    <location>
        <begin position="76"/>
        <end position="94"/>
    </location>
</feature>
<evidence type="ECO:0000313" key="2">
    <source>
        <dbReference type="EMBL" id="AKK05653.1"/>
    </source>
</evidence>
<sequence length="166" mass="19318">MSFLPTIFVSLGIIPSFFYLYIYRKEREKELKNHPFGGWYFIFELTLSFTVGLIPGGLLSAIFFPDFWLVAEKIPRLITAVFFTISLFIITYWFRLKGYSLPLKTGTFLPFLREISGKNPYPNSENNRLENRKPTRLFIGCGLSLFIAVLTLVILLWLWITQTNLA</sequence>